<dbReference type="AlphaFoldDB" id="A0A645A561"/>
<dbReference type="PANTHER" id="PTHR37299">
    <property type="entry name" value="TRANSCRIPTIONAL REGULATOR-RELATED"/>
    <property type="match status" value="1"/>
</dbReference>
<proteinExistence type="predicted"/>
<dbReference type="PROSITE" id="PS50930">
    <property type="entry name" value="HTH_LYTTR"/>
    <property type="match status" value="1"/>
</dbReference>
<dbReference type="PANTHER" id="PTHR37299:SF1">
    <property type="entry name" value="STAGE 0 SPORULATION PROTEIN A HOMOLOG"/>
    <property type="match status" value="1"/>
</dbReference>
<dbReference type="InterPro" id="IPR001789">
    <property type="entry name" value="Sig_transdc_resp-reg_receiver"/>
</dbReference>
<dbReference type="SUPFAM" id="SSF52172">
    <property type="entry name" value="CheY-like"/>
    <property type="match status" value="1"/>
</dbReference>
<feature type="domain" description="Response regulatory" evidence="1">
    <location>
        <begin position="4"/>
        <end position="119"/>
    </location>
</feature>
<dbReference type="PROSITE" id="PS50110">
    <property type="entry name" value="RESPONSE_REGULATORY"/>
    <property type="match status" value="1"/>
</dbReference>
<dbReference type="Pfam" id="PF00072">
    <property type="entry name" value="Response_reg"/>
    <property type="match status" value="1"/>
</dbReference>
<evidence type="ECO:0000259" key="1">
    <source>
        <dbReference type="PROSITE" id="PS50110"/>
    </source>
</evidence>
<organism evidence="3">
    <name type="scientific">bioreactor metagenome</name>
    <dbReference type="NCBI Taxonomy" id="1076179"/>
    <lineage>
        <taxon>unclassified sequences</taxon>
        <taxon>metagenomes</taxon>
        <taxon>ecological metagenomes</taxon>
    </lineage>
</organism>
<gene>
    <name evidence="3" type="primary">ypdB_17</name>
    <name evidence="3" type="ORF">SDC9_92667</name>
</gene>
<accession>A0A645A561</accession>
<dbReference type="SMART" id="SM00448">
    <property type="entry name" value="REC"/>
    <property type="match status" value="1"/>
</dbReference>
<name>A0A645A561_9ZZZZ</name>
<dbReference type="EMBL" id="VSSQ01011092">
    <property type="protein sequence ID" value="MPM45973.1"/>
    <property type="molecule type" value="Genomic_DNA"/>
</dbReference>
<evidence type="ECO:0000313" key="3">
    <source>
        <dbReference type="EMBL" id="MPM45973.1"/>
    </source>
</evidence>
<dbReference type="InterPro" id="IPR007492">
    <property type="entry name" value="LytTR_DNA-bd_dom"/>
</dbReference>
<dbReference type="SMART" id="SM00850">
    <property type="entry name" value="LytTR"/>
    <property type="match status" value="1"/>
</dbReference>
<sequence>MILSVVICEDEEVHRKILRTYLSKILDKDKYRLIEFSSGEEILKNYPEHIDILLLDVQMKNINGLETARKIRKFDTNVNIIFTTAIIDFMQQGDEVKAFRYLLKPIKYDDFSKHILECIEEVKEKNINYLAFKDIDLSEITRIPTSSILYMETDSRVVLIHTDNKIYKVNSTLNKLEKDLNNSDFYRCHRSYLININKVKNIKQNSLVIKENEILISRYKMKNLKLKLTSKLGECLC</sequence>
<protein>
    <submittedName>
        <fullName evidence="3">Transcriptional regulatory protein YpdB</fullName>
    </submittedName>
</protein>
<dbReference type="Gene3D" id="2.40.50.1020">
    <property type="entry name" value="LytTr DNA-binding domain"/>
    <property type="match status" value="1"/>
</dbReference>
<evidence type="ECO:0000259" key="2">
    <source>
        <dbReference type="PROSITE" id="PS50930"/>
    </source>
</evidence>
<comment type="caution">
    <text evidence="3">The sequence shown here is derived from an EMBL/GenBank/DDBJ whole genome shotgun (WGS) entry which is preliminary data.</text>
</comment>
<dbReference type="Pfam" id="PF04397">
    <property type="entry name" value="LytTR"/>
    <property type="match status" value="1"/>
</dbReference>
<dbReference type="GO" id="GO:0000156">
    <property type="term" value="F:phosphorelay response regulator activity"/>
    <property type="evidence" value="ECO:0007669"/>
    <property type="project" value="InterPro"/>
</dbReference>
<dbReference type="InterPro" id="IPR046947">
    <property type="entry name" value="LytR-like"/>
</dbReference>
<dbReference type="GO" id="GO:0003677">
    <property type="term" value="F:DNA binding"/>
    <property type="evidence" value="ECO:0007669"/>
    <property type="project" value="InterPro"/>
</dbReference>
<dbReference type="InterPro" id="IPR011006">
    <property type="entry name" value="CheY-like_superfamily"/>
</dbReference>
<feature type="domain" description="HTH LytTR-type" evidence="2">
    <location>
        <begin position="143"/>
        <end position="230"/>
    </location>
</feature>
<reference evidence="3" key="1">
    <citation type="submission" date="2019-08" db="EMBL/GenBank/DDBJ databases">
        <authorList>
            <person name="Kucharzyk K."/>
            <person name="Murdoch R.W."/>
            <person name="Higgins S."/>
            <person name="Loffler F."/>
        </authorList>
    </citation>
    <scope>NUCLEOTIDE SEQUENCE</scope>
</reference>
<dbReference type="Gene3D" id="3.40.50.2300">
    <property type="match status" value="1"/>
</dbReference>